<comment type="similarity">
    <text evidence="1">Belongs to the GSP E family.</text>
</comment>
<dbReference type="InterPro" id="IPR003593">
    <property type="entry name" value="AAA+_ATPase"/>
</dbReference>
<dbReference type="InterPro" id="IPR001482">
    <property type="entry name" value="T2SS/T4SS_dom"/>
</dbReference>
<evidence type="ECO:0000259" key="4">
    <source>
        <dbReference type="PROSITE" id="PS00662"/>
    </source>
</evidence>
<dbReference type="GO" id="GO:0016887">
    <property type="term" value="F:ATP hydrolysis activity"/>
    <property type="evidence" value="ECO:0007669"/>
    <property type="project" value="TreeGrafter"/>
</dbReference>
<keyword evidence="3" id="KW-0067">ATP-binding</keyword>
<protein>
    <submittedName>
        <fullName evidence="5">Late competence protein ComGA, access of DNA to ComEA</fullName>
    </submittedName>
</protein>
<feature type="domain" description="Bacterial type II secretion system protein E" evidence="4">
    <location>
        <begin position="198"/>
        <end position="212"/>
    </location>
</feature>
<dbReference type="SUPFAM" id="SSF52540">
    <property type="entry name" value="P-loop containing nucleoside triphosphate hydrolases"/>
    <property type="match status" value="1"/>
</dbReference>
<dbReference type="InterPro" id="IPR047667">
    <property type="entry name" value="ATPase_ComGA"/>
</dbReference>
<evidence type="ECO:0000256" key="1">
    <source>
        <dbReference type="ARBA" id="ARBA00006611"/>
    </source>
</evidence>
<evidence type="ECO:0000313" key="5">
    <source>
        <dbReference type="EMBL" id="SFZ87700.1"/>
    </source>
</evidence>
<dbReference type="CDD" id="cd01129">
    <property type="entry name" value="PulE-GspE-like"/>
    <property type="match status" value="1"/>
</dbReference>
<sequence length="318" mass="35198">MSVTKVVTQLLEQCIAQQASDLYFLPYYQTYRLYLRTSAGMTFFQTITADCAKAWLNHLKFTAKMALSETRRPQLGARRIVIGKQTIFLRLSTVGSFQNQESLVIRFIYPNTTAVQYSMPDQLTQLIQICQRRGLVVLAGPTGSGKTTTLYQLATKLGQNKMVMAIEDPIEIFKAEFLQLQVNEAAGMTYSALLKVALRHRPDIMIIGEIRDAQTAEAAVNAALSGHLVLSTVHARTARKVSTRLVELGVDTATLTHCLTAVAYQRLLPTTNGPAALLDIYEPEAGGKTNEKNWQQSLADAAKLGQIDATTRQAFWHG</sequence>
<dbReference type="GO" id="GO:0005524">
    <property type="term" value="F:ATP binding"/>
    <property type="evidence" value="ECO:0007669"/>
    <property type="project" value="UniProtKB-KW"/>
</dbReference>
<reference evidence="5" key="1">
    <citation type="submission" date="2016-11" db="EMBL/GenBank/DDBJ databases">
        <authorList>
            <person name="Jaros S."/>
            <person name="Januszkiewicz K."/>
            <person name="Wedrychowicz H."/>
        </authorList>
    </citation>
    <scope>NUCLEOTIDE SEQUENCE</scope>
    <source>
        <strain evidence="5">ACA-DC 565</strain>
    </source>
</reference>
<accession>A0A1K2I5T2</accession>
<dbReference type="InterPro" id="IPR027417">
    <property type="entry name" value="P-loop_NTPase"/>
</dbReference>
<keyword evidence="2" id="KW-0547">Nucleotide-binding</keyword>
<name>A0A1K2I5T2_9LACO</name>
<dbReference type="PROSITE" id="PS00662">
    <property type="entry name" value="T2SP_E"/>
    <property type="match status" value="1"/>
</dbReference>
<dbReference type="Gene3D" id="3.40.50.300">
    <property type="entry name" value="P-loop containing nucleotide triphosphate hydrolases"/>
    <property type="match status" value="1"/>
</dbReference>
<dbReference type="Pfam" id="PF00437">
    <property type="entry name" value="T2SSE"/>
    <property type="match status" value="1"/>
</dbReference>
<dbReference type="Gene3D" id="3.30.450.90">
    <property type="match status" value="1"/>
</dbReference>
<dbReference type="GO" id="GO:0005886">
    <property type="term" value="C:plasma membrane"/>
    <property type="evidence" value="ECO:0007669"/>
    <property type="project" value="TreeGrafter"/>
</dbReference>
<dbReference type="PANTHER" id="PTHR30258">
    <property type="entry name" value="TYPE II SECRETION SYSTEM PROTEIN GSPE-RELATED"/>
    <property type="match status" value="1"/>
</dbReference>
<organism evidence="5">
    <name type="scientific">Loigolactobacillus rennini</name>
    <dbReference type="NCBI Taxonomy" id="238013"/>
    <lineage>
        <taxon>Bacteria</taxon>
        <taxon>Bacillati</taxon>
        <taxon>Bacillota</taxon>
        <taxon>Bacilli</taxon>
        <taxon>Lactobacillales</taxon>
        <taxon>Lactobacillaceae</taxon>
        <taxon>Loigolactobacillus</taxon>
    </lineage>
</organism>
<gene>
    <name evidence="5" type="ORF">LREN565_0813</name>
</gene>
<dbReference type="PANTHER" id="PTHR30258:SF2">
    <property type="entry name" value="COMG OPERON PROTEIN 1"/>
    <property type="match status" value="1"/>
</dbReference>
<evidence type="ECO:0000256" key="3">
    <source>
        <dbReference type="ARBA" id="ARBA00022840"/>
    </source>
</evidence>
<dbReference type="EMBL" id="LT634362">
    <property type="protein sequence ID" value="SFZ87700.1"/>
    <property type="molecule type" value="Genomic_DNA"/>
</dbReference>
<dbReference type="AlphaFoldDB" id="A0A1K2I5T2"/>
<proteinExistence type="inferred from homology"/>
<dbReference type="SMART" id="SM00382">
    <property type="entry name" value="AAA"/>
    <property type="match status" value="1"/>
</dbReference>
<dbReference type="NCBIfam" id="NF041000">
    <property type="entry name" value="ATPase_ComGA"/>
    <property type="match status" value="1"/>
</dbReference>
<evidence type="ECO:0000256" key="2">
    <source>
        <dbReference type="ARBA" id="ARBA00022741"/>
    </source>
</evidence>